<dbReference type="eggNOG" id="ENOG502SI47">
    <property type="taxonomic scope" value="Eukaryota"/>
</dbReference>
<dbReference type="InParanoid" id="W3XGN2"/>
<dbReference type="GeneID" id="19268261"/>
<sequence>MAGGNRPTEAECFAAIRGEKVPRDVSNPLALASLIRGIRLHYAFATSGAVTELSMASAAIARARNARLIMSDELPDAMAPDNQPYCIWYPDFASEQTYRVLVQRYPQMRYQVGRACAAAGYHVLYRELDLLPDVSIAEEAREGETAGGRLIYESIMSSPRRYAVMDDCLLSIDINTPRSPAFLNGDTEVRWRLDTRVAFTPVLANHKPCIEEDMHVHTEDQPITSLHLNLSDEEVKLLYEPLPPDLPTMKKTLLTHMAAFDGNIDRYARLATSARTINMTELVCIVRGIYHHTMFARWWASQIADGTPRVKALQDSGWTYLARIRAAISARRIMLNDPQEFREDGWPAGAPQPFMIWWPLRPDHDMLGLLADKVPSMKTQVAVAAIYCDYEGLYKRLQPDPNWYLWTAAANSRNTFYRQDIEKRAEEQGIDLDTGNTQDEDGYCLDFDLEPTRLFTYDGQTQDRLFIRLGPYGDGQRPDTSDAELKIWDDFGILR</sequence>
<evidence type="ECO:0000313" key="1">
    <source>
        <dbReference type="EMBL" id="ETS85223.1"/>
    </source>
</evidence>
<dbReference type="RefSeq" id="XP_007830020.1">
    <property type="nucleotide sequence ID" value="XM_007831829.1"/>
</dbReference>
<name>W3XGN2_PESFW</name>
<proteinExistence type="predicted"/>
<dbReference type="EMBL" id="KI912110">
    <property type="protein sequence ID" value="ETS85223.1"/>
    <property type="molecule type" value="Genomic_DNA"/>
</dbReference>
<evidence type="ECO:0000313" key="2">
    <source>
        <dbReference type="Proteomes" id="UP000030651"/>
    </source>
</evidence>
<keyword evidence="2" id="KW-1185">Reference proteome</keyword>
<dbReference type="AlphaFoldDB" id="W3XGN2"/>
<dbReference type="OrthoDB" id="4360026at2759"/>
<accession>W3XGN2</accession>
<gene>
    <name evidence="1" type="ORF">PFICI_03248</name>
</gene>
<dbReference type="KEGG" id="pfy:PFICI_03248"/>
<dbReference type="HOGENOM" id="CLU_027146_1_0_1"/>
<dbReference type="OMA" id="EINCTPH"/>
<reference evidence="2" key="1">
    <citation type="journal article" date="2015" name="BMC Genomics">
        <title>Genomic and transcriptomic analysis of the endophytic fungus Pestalotiopsis fici reveals its lifestyle and high potential for synthesis of natural products.</title>
        <authorList>
            <person name="Wang X."/>
            <person name="Zhang X."/>
            <person name="Liu L."/>
            <person name="Xiang M."/>
            <person name="Wang W."/>
            <person name="Sun X."/>
            <person name="Che Y."/>
            <person name="Guo L."/>
            <person name="Liu G."/>
            <person name="Guo L."/>
            <person name="Wang C."/>
            <person name="Yin W.B."/>
            <person name="Stadler M."/>
            <person name="Zhang X."/>
            <person name="Liu X."/>
        </authorList>
    </citation>
    <scope>NUCLEOTIDE SEQUENCE [LARGE SCALE GENOMIC DNA]</scope>
    <source>
        <strain evidence="2">W106-1 / CGMCC3.15140</strain>
    </source>
</reference>
<protein>
    <submittedName>
        <fullName evidence="1">Uncharacterized protein</fullName>
    </submittedName>
</protein>
<organism evidence="1 2">
    <name type="scientific">Pestalotiopsis fici (strain W106-1 / CGMCC3.15140)</name>
    <dbReference type="NCBI Taxonomy" id="1229662"/>
    <lineage>
        <taxon>Eukaryota</taxon>
        <taxon>Fungi</taxon>
        <taxon>Dikarya</taxon>
        <taxon>Ascomycota</taxon>
        <taxon>Pezizomycotina</taxon>
        <taxon>Sordariomycetes</taxon>
        <taxon>Xylariomycetidae</taxon>
        <taxon>Amphisphaeriales</taxon>
        <taxon>Sporocadaceae</taxon>
        <taxon>Pestalotiopsis</taxon>
    </lineage>
</organism>
<dbReference type="Proteomes" id="UP000030651">
    <property type="component" value="Unassembled WGS sequence"/>
</dbReference>